<organism evidence="1 2">
    <name type="scientific">Aphis craccivora</name>
    <name type="common">Cowpea aphid</name>
    <dbReference type="NCBI Taxonomy" id="307492"/>
    <lineage>
        <taxon>Eukaryota</taxon>
        <taxon>Metazoa</taxon>
        <taxon>Ecdysozoa</taxon>
        <taxon>Arthropoda</taxon>
        <taxon>Hexapoda</taxon>
        <taxon>Insecta</taxon>
        <taxon>Pterygota</taxon>
        <taxon>Neoptera</taxon>
        <taxon>Paraneoptera</taxon>
        <taxon>Hemiptera</taxon>
        <taxon>Sternorrhyncha</taxon>
        <taxon>Aphidomorpha</taxon>
        <taxon>Aphidoidea</taxon>
        <taxon>Aphididae</taxon>
        <taxon>Aphidini</taxon>
        <taxon>Aphis</taxon>
        <taxon>Aphis</taxon>
    </lineage>
</organism>
<dbReference type="Proteomes" id="UP000478052">
    <property type="component" value="Unassembled WGS sequence"/>
</dbReference>
<proteinExistence type="predicted"/>
<evidence type="ECO:0000313" key="1">
    <source>
        <dbReference type="EMBL" id="KAF0770794.1"/>
    </source>
</evidence>
<sequence length="161" mass="18473">MSVAMAQRYPANYWSIVNRSTFPLIIFFEIMSVNLIDYSVYRLITHKLVLLFTEWALHTRSISAVNRDSLEVKTETVTTSIPTLLNNLLVQRGVEYESKSWLIVSGVYYPDVVLGIDSERSEECIDFIMIITSRNNAPISNYGGGFRCKSEYPWCIIEVKS</sequence>
<protein>
    <submittedName>
        <fullName evidence="1">Uncharacterized protein</fullName>
    </submittedName>
</protein>
<dbReference type="AlphaFoldDB" id="A0A6G0ZIP1"/>
<name>A0A6G0ZIP1_APHCR</name>
<reference evidence="1 2" key="1">
    <citation type="submission" date="2019-08" db="EMBL/GenBank/DDBJ databases">
        <title>Whole genome of Aphis craccivora.</title>
        <authorList>
            <person name="Voronova N.V."/>
            <person name="Shulinski R.S."/>
            <person name="Bandarenka Y.V."/>
            <person name="Zhorov D.G."/>
            <person name="Warner D."/>
        </authorList>
    </citation>
    <scope>NUCLEOTIDE SEQUENCE [LARGE SCALE GENOMIC DNA]</scope>
    <source>
        <strain evidence="1">180601</strain>
        <tissue evidence="1">Whole Body</tissue>
    </source>
</reference>
<accession>A0A6G0ZIP1</accession>
<evidence type="ECO:0000313" key="2">
    <source>
        <dbReference type="Proteomes" id="UP000478052"/>
    </source>
</evidence>
<dbReference type="EMBL" id="VUJU01000386">
    <property type="protein sequence ID" value="KAF0770794.1"/>
    <property type="molecule type" value="Genomic_DNA"/>
</dbReference>
<gene>
    <name evidence="1" type="ORF">FWK35_00001301</name>
</gene>
<keyword evidence="2" id="KW-1185">Reference proteome</keyword>
<comment type="caution">
    <text evidence="1">The sequence shown here is derived from an EMBL/GenBank/DDBJ whole genome shotgun (WGS) entry which is preliminary data.</text>
</comment>